<protein>
    <recommendedName>
        <fullName evidence="4">Lipoprotein</fullName>
    </recommendedName>
</protein>
<proteinExistence type="predicted"/>
<accession>A0ABR7PPQ7</accession>
<reference evidence="2 3" key="1">
    <citation type="submission" date="2019-09" db="EMBL/GenBank/DDBJ databases">
        <title>Paraburkholderia podalyriae sp. nov., A South African Podalyria-associated rhizobium.</title>
        <authorList>
            <person name="Mavima L."/>
            <person name="Beukes C.W."/>
            <person name="Palmer M."/>
            <person name="De Meyer S.E."/>
            <person name="James E.K."/>
            <person name="Maluk M."/>
            <person name="Avontuur J.R."/>
            <person name="Chan W.Y."/>
            <person name="Venter S.N."/>
            <person name="Steenkamp E.T."/>
        </authorList>
    </citation>
    <scope>NUCLEOTIDE SEQUENCE [LARGE SCALE GENOMIC DNA]</scope>
    <source>
        <strain evidence="2 3">WC7.3b</strain>
    </source>
</reference>
<evidence type="ECO:0000256" key="1">
    <source>
        <dbReference type="SAM" id="SignalP"/>
    </source>
</evidence>
<evidence type="ECO:0000313" key="3">
    <source>
        <dbReference type="Proteomes" id="UP000736373"/>
    </source>
</evidence>
<evidence type="ECO:0008006" key="4">
    <source>
        <dbReference type="Google" id="ProtNLM"/>
    </source>
</evidence>
<keyword evidence="1" id="KW-0732">Signal</keyword>
<feature type="chain" id="PRO_5046422505" description="Lipoprotein" evidence="1">
    <location>
        <begin position="22"/>
        <end position="262"/>
    </location>
</feature>
<gene>
    <name evidence="2" type="ORF">F6X42_16935</name>
</gene>
<dbReference type="Proteomes" id="UP000736373">
    <property type="component" value="Unassembled WGS sequence"/>
</dbReference>
<evidence type="ECO:0000313" key="2">
    <source>
        <dbReference type="EMBL" id="MBC8748233.1"/>
    </source>
</evidence>
<name>A0ABR7PPQ7_9BURK</name>
<organism evidence="2 3">
    <name type="scientific">Paraburkholderia podalyriae</name>
    <dbReference type="NCBI Taxonomy" id="1938811"/>
    <lineage>
        <taxon>Bacteria</taxon>
        <taxon>Pseudomonadati</taxon>
        <taxon>Pseudomonadota</taxon>
        <taxon>Betaproteobacteria</taxon>
        <taxon>Burkholderiales</taxon>
        <taxon>Burkholderiaceae</taxon>
        <taxon>Paraburkholderia</taxon>
    </lineage>
</organism>
<dbReference type="EMBL" id="VZQQ01000012">
    <property type="protein sequence ID" value="MBC8748233.1"/>
    <property type="molecule type" value="Genomic_DNA"/>
</dbReference>
<feature type="signal peptide" evidence="1">
    <location>
        <begin position="1"/>
        <end position="21"/>
    </location>
</feature>
<sequence length="262" mass="28809">MKSIRYALGAIAVAISLQSHACSVFLRDNMQLPLNTADVGNSDRLSLTRHYLTAREWTTEGASAEVDAAAFETERNPKELAALRGKNVKAFLVQLGLDKEKIHVYERVIELSGGKVDPDNKWQIGVKFVPICPPSGCQNLCNSPKLQGVASYAVTADTPGPAPGSNRFACGDNREPAKVRILETEVWTARTEEKKLTLIGNDGSGNRKPLADICYRVTTSAQEYIGVTDDQGRTERMQLLGPERTKIEMKVEVDRYPVSDDD</sequence>
<keyword evidence="3" id="KW-1185">Reference proteome</keyword>
<comment type="caution">
    <text evidence="2">The sequence shown here is derived from an EMBL/GenBank/DDBJ whole genome shotgun (WGS) entry which is preliminary data.</text>
</comment>